<dbReference type="VEuPathDB" id="VectorBase:LLONM1_000964"/>
<dbReference type="Gene3D" id="1.20.120.1110">
    <property type="entry name" value="TAFH/NHR1 domain"/>
    <property type="match status" value="1"/>
</dbReference>
<feature type="compositionally biased region" description="Low complexity" evidence="7">
    <location>
        <begin position="1062"/>
        <end position="1076"/>
    </location>
</feature>
<dbReference type="EMBL" id="AJWK01035502">
    <property type="status" value="NOT_ANNOTATED_CDS"/>
    <property type="molecule type" value="Genomic_DNA"/>
</dbReference>
<keyword evidence="5" id="KW-0539">Nucleus</keyword>
<dbReference type="InterPro" id="IPR007900">
    <property type="entry name" value="TAF4_C"/>
</dbReference>
<dbReference type="PANTHER" id="PTHR15138:SF14">
    <property type="entry name" value="TRANSCRIPTION INITIATION FACTOR TFIID SUBUNIT 4"/>
    <property type="match status" value="1"/>
</dbReference>
<dbReference type="FunFam" id="1.10.20.10:FF:000015">
    <property type="entry name" value="Transcription initiation factor TFIID subunit 4B"/>
    <property type="match status" value="2"/>
</dbReference>
<proteinExistence type="inferred from homology"/>
<feature type="domain" description="TAFH" evidence="8">
    <location>
        <begin position="464"/>
        <end position="560"/>
    </location>
</feature>
<feature type="coiled-coil region" evidence="6">
    <location>
        <begin position="900"/>
        <end position="966"/>
    </location>
</feature>
<dbReference type="EMBL" id="AJWK01035504">
    <property type="status" value="NOT_ANNOTATED_CDS"/>
    <property type="molecule type" value="Genomic_DNA"/>
</dbReference>
<evidence type="ECO:0000256" key="3">
    <source>
        <dbReference type="ARBA" id="ARBA00023015"/>
    </source>
</evidence>
<dbReference type="VEuPathDB" id="VectorBase:LLONM1_003682"/>
<dbReference type="FunFam" id="1.20.120.1110:FF:000004">
    <property type="entry name" value="TBP-associated factor 4, isoform F"/>
    <property type="match status" value="1"/>
</dbReference>
<dbReference type="SMART" id="SM00549">
    <property type="entry name" value="TAFH"/>
    <property type="match status" value="1"/>
</dbReference>
<dbReference type="VEuPathDB" id="VectorBase:LLOJ010066"/>
<dbReference type="SUPFAM" id="SSF158553">
    <property type="entry name" value="TAFH domain-like"/>
    <property type="match status" value="1"/>
</dbReference>
<dbReference type="InterPro" id="IPR037249">
    <property type="entry name" value="TAFH/NHR1_dom_sf"/>
</dbReference>
<dbReference type="Proteomes" id="UP000092461">
    <property type="component" value="Unassembled WGS sequence"/>
</dbReference>
<keyword evidence="3" id="KW-0805">Transcription regulation</keyword>
<feature type="compositionally biased region" description="Low complexity" evidence="7">
    <location>
        <begin position="749"/>
        <end position="763"/>
    </location>
</feature>
<evidence type="ECO:0000256" key="5">
    <source>
        <dbReference type="ARBA" id="ARBA00023242"/>
    </source>
</evidence>
<evidence type="ECO:0000259" key="8">
    <source>
        <dbReference type="PROSITE" id="PS51119"/>
    </source>
</evidence>
<dbReference type="PROSITE" id="PS51119">
    <property type="entry name" value="TAFH"/>
    <property type="match status" value="1"/>
</dbReference>
<comment type="similarity">
    <text evidence="2">Belongs to the TAF4 family.</text>
</comment>
<feature type="coiled-coil region" evidence="6">
    <location>
        <begin position="1213"/>
        <end position="1279"/>
    </location>
</feature>
<dbReference type="CDD" id="cd08045">
    <property type="entry name" value="HFD_TAF4"/>
    <property type="match status" value="2"/>
</dbReference>
<dbReference type="EMBL" id="AJWK01035501">
    <property type="status" value="NOT_ANNOTATED_CDS"/>
    <property type="molecule type" value="Genomic_DNA"/>
</dbReference>
<keyword evidence="10" id="KW-1185">Reference proteome</keyword>
<dbReference type="Pfam" id="PF07531">
    <property type="entry name" value="TAFH"/>
    <property type="match status" value="1"/>
</dbReference>
<feature type="region of interest" description="Disordered" evidence="7">
    <location>
        <begin position="727"/>
        <end position="765"/>
    </location>
</feature>
<dbReference type="GO" id="GO:0003677">
    <property type="term" value="F:DNA binding"/>
    <property type="evidence" value="ECO:0007669"/>
    <property type="project" value="TreeGrafter"/>
</dbReference>
<dbReference type="EMBL" id="AJWK01035503">
    <property type="status" value="NOT_ANNOTATED_CDS"/>
    <property type="molecule type" value="Genomic_DNA"/>
</dbReference>
<dbReference type="EnsemblMetazoa" id="LLOJ010066-RA">
    <property type="protein sequence ID" value="LLOJ010066-PA"/>
    <property type="gene ID" value="LLOJ010066"/>
</dbReference>
<name>A0A1B0CY67_LUTLO</name>
<dbReference type="GO" id="GO:0006367">
    <property type="term" value="P:transcription initiation at RNA polymerase II promoter"/>
    <property type="evidence" value="ECO:0007669"/>
    <property type="project" value="TreeGrafter"/>
</dbReference>
<dbReference type="GO" id="GO:0046982">
    <property type="term" value="F:protein heterodimerization activity"/>
    <property type="evidence" value="ECO:0007669"/>
    <property type="project" value="InterPro"/>
</dbReference>
<dbReference type="InterPro" id="IPR003894">
    <property type="entry name" value="TAFH_NHR1"/>
</dbReference>
<organism evidence="9 10">
    <name type="scientific">Lutzomyia longipalpis</name>
    <name type="common">Sand fly</name>
    <dbReference type="NCBI Taxonomy" id="7200"/>
    <lineage>
        <taxon>Eukaryota</taxon>
        <taxon>Metazoa</taxon>
        <taxon>Ecdysozoa</taxon>
        <taxon>Arthropoda</taxon>
        <taxon>Hexapoda</taxon>
        <taxon>Insecta</taxon>
        <taxon>Pterygota</taxon>
        <taxon>Neoptera</taxon>
        <taxon>Endopterygota</taxon>
        <taxon>Diptera</taxon>
        <taxon>Nematocera</taxon>
        <taxon>Psychodoidea</taxon>
        <taxon>Psychodidae</taxon>
        <taxon>Lutzomyia</taxon>
        <taxon>Lutzomyia</taxon>
    </lineage>
</organism>
<sequence length="1349" mass="143268">MASINKIDDTSAPLSDGRESGQELQHIPTSHQAGLSGHRDAGSACVSNGGTVYGGETPHKVQQHQHEGLLPVVSECGGNKSAAASAANNNNNNTINNYTVSGGKKVNSEAVVCEQGGPVRVANQPEGPAVSIVSNMPKNSNEPVKVVYPTSATVVGGLGGQTSGAPTVLNMNNRVTFTGQTLPNGTISLSPITTTQATIMQATANAKAPQTTQNQSQASQSQQSTIVIKNQGTMAPGITSAPPGMVTMTKTINQATSQNIVATPTMLPASVQIVNMRPGTPSQAQQKSVAAIPPRVVLGGTQMLGARPANSAITLSALQNLNAGQSGPALLLKTETGQYQLLRVGPAPATPVTPTLGATAASANQTIRLQTVPAVSRFTGPPLALRKTIVTQQQPSLTTTTANLVVNTTASSAISGQQTQILSTQTSQVPPPVASVAPVPALATQNTATAVVVTANATPSNQNLHNTKEKCRKFLANLLELSSREPKTVERNVRTLIQELIDANVEPEEFCDRLERLLNASPQPCLIGFLKKSLPLLRQSLVKKELVIEGIKPPPHNVAFSGTTTITTNIPASVRPIGQTIVSGVTTLPTQVRMVTPTGPRPMQTTITRHAAPVRIQTPISTTGPRLTGGTVAQIRPGGNAIVQTAGAIQSTPPALHPVSSTPSQTVFSAAAQIRTPTTITRPQTAVQIRTTAPMVRTAGGSATKGATQIKIGATQIKQITPSAASSGATVLNSGSSTVGGQPKTPAVKSQSGAQGQKSAAAAAKDKEKKAANFYQQSSLSMSSSMYGDDDINDVAAMGGVNLAEETQRILGSTELIGTQIRSCKDEVFLHMPVLQNVIRTIVAKHGLEEPSNEVAVLISHATQEHLKNIVEKLAVIAEHRIDVIKLDPRYEVTKDVRGQIKFLEELDKAEQKRHEEQEREMLLRAAKSRSKTEDPEQAKLKAKAKEMQRAEMEELRQRDANLTALQAIGPRKKPRLDGEISSTTVIRTPTTITRPQTAVQIRTTAPMVRTAGGSATKGATQIKIGATQIKQITPSAASSGATVLNSGSSTVGGQPKTPAVKSQSGAQGQKSAAAAAKDKEKKAANFYQQSSLSMSSSMYGDDDINDVAAMGGVNLAEETQRILGSTELIGTQIRSCKDEVFLHMPVLQNVIRTIVAKHGLEEPSNEVAVLISHATQEHLKNIVEKLAVIAEHRIDVIKLDPRYEVTKDVRGQIKFLEELDKAEQKRHEEQEREMLLRAAKSRSKTEDPEQAKLKAKAKEMQRAEMEELRQRDANLTALQAIGPRKKPRLDGEISSTTVAGASGAGSTGMASTPLRPRIKRVNMRDMLFYLEQEKDTCRSRMLYKAYLK</sequence>
<reference evidence="9" key="1">
    <citation type="submission" date="2020-05" db="UniProtKB">
        <authorList>
            <consortium name="EnsemblMetazoa"/>
        </authorList>
    </citation>
    <scope>IDENTIFICATION</scope>
    <source>
        <strain evidence="9">Jacobina</strain>
    </source>
</reference>
<feature type="compositionally biased region" description="Polar residues" evidence="7">
    <location>
        <begin position="727"/>
        <end position="740"/>
    </location>
</feature>
<evidence type="ECO:0000256" key="2">
    <source>
        <dbReference type="ARBA" id="ARBA00006178"/>
    </source>
</evidence>
<feature type="region of interest" description="Disordered" evidence="7">
    <location>
        <begin position="1040"/>
        <end position="1078"/>
    </location>
</feature>
<evidence type="ECO:0000256" key="7">
    <source>
        <dbReference type="SAM" id="MobiDB-lite"/>
    </source>
</evidence>
<comment type="subcellular location">
    <subcellularLocation>
        <location evidence="1">Nucleus</location>
    </subcellularLocation>
</comment>
<accession>A0A1B0CY67</accession>
<evidence type="ECO:0000313" key="10">
    <source>
        <dbReference type="Proteomes" id="UP000092461"/>
    </source>
</evidence>
<dbReference type="GO" id="GO:0005669">
    <property type="term" value="C:transcription factor TFIID complex"/>
    <property type="evidence" value="ECO:0007669"/>
    <property type="project" value="InterPro"/>
</dbReference>
<dbReference type="InterPro" id="IPR009072">
    <property type="entry name" value="Histone-fold"/>
</dbReference>
<feature type="compositionally biased region" description="Polar residues" evidence="7">
    <location>
        <begin position="1040"/>
        <end position="1053"/>
    </location>
</feature>
<evidence type="ECO:0000256" key="6">
    <source>
        <dbReference type="SAM" id="Coils"/>
    </source>
</evidence>
<evidence type="ECO:0000256" key="4">
    <source>
        <dbReference type="ARBA" id="ARBA00023163"/>
    </source>
</evidence>
<protein>
    <recommendedName>
        <fullName evidence="8">TAFH domain-containing protein</fullName>
    </recommendedName>
</protein>
<dbReference type="Pfam" id="PF05236">
    <property type="entry name" value="TAF4"/>
    <property type="match status" value="2"/>
</dbReference>
<dbReference type="InterPro" id="IPR045144">
    <property type="entry name" value="TAF4"/>
</dbReference>
<evidence type="ECO:0000256" key="1">
    <source>
        <dbReference type="ARBA" id="ARBA00004123"/>
    </source>
</evidence>
<evidence type="ECO:0000313" key="9">
    <source>
        <dbReference type="EnsemblMetazoa" id="LLOJ010066-PA"/>
    </source>
</evidence>
<dbReference type="PANTHER" id="PTHR15138">
    <property type="entry name" value="TRANSCRIPTION INITIATION FACTOR TFIID SUBUNIT 4"/>
    <property type="match status" value="1"/>
</dbReference>
<dbReference type="SUPFAM" id="SSF47113">
    <property type="entry name" value="Histone-fold"/>
    <property type="match status" value="2"/>
</dbReference>
<keyword evidence="6" id="KW-0175">Coiled coil</keyword>
<dbReference type="GO" id="GO:0016251">
    <property type="term" value="F:RNA polymerase II general transcription initiation factor activity"/>
    <property type="evidence" value="ECO:0007669"/>
    <property type="project" value="TreeGrafter"/>
</dbReference>
<dbReference type="Gene3D" id="1.10.20.10">
    <property type="entry name" value="Histone, subunit A"/>
    <property type="match status" value="2"/>
</dbReference>
<keyword evidence="4" id="KW-0804">Transcription</keyword>
<feature type="region of interest" description="Disordered" evidence="7">
    <location>
        <begin position="1"/>
        <end position="50"/>
    </location>
</feature>